<sequence length="443" mass="49137">MVENYRRFDDFAIDLHPNITVVAARNGLGKTTVLEAIALSLGPFVGAFDDGKSENIKRADARRRIVGGGPENEQCFPVSVAASFSDPDIVSVRELRSVKGSTTTGGSSDLAGVGKELQDKVRSEGDVDLPVVRYYSSKRLWAHHNANRSRAVLTRSRTAGYEDCLSPLSSYKQLQDWVRAATLADLQQHQRSDRAWSGPDLGRRLRGISRAVDIVMEDEGWSGFHYSLTFDELAMFHPDHGDLPLTVLSDGVRAMAALTADLAQRCVRLNGHLGEDAPRRTSGIVLIDEVDLHLHPVWQQRVLEGLTTAFPLIQFIVTTHSPQVLSTTARESIRRVFRDGDGRWRAEEPQRAVKGLASSVALNEVMDVNPVPAVEESWKLAEYTALIEEGRQESEEAARLRDELEGVYGSGHPVLVDADRLIRFQQFRLRKAPGSRDVLKGNR</sequence>
<dbReference type="EMBL" id="JALIEA010000017">
    <property type="protein sequence ID" value="MCJ7859488.1"/>
    <property type="molecule type" value="Genomic_DNA"/>
</dbReference>
<dbReference type="Pfam" id="PF13304">
    <property type="entry name" value="AAA_21"/>
    <property type="match status" value="1"/>
</dbReference>
<dbReference type="Proteomes" id="UP001139207">
    <property type="component" value="Unassembled WGS sequence"/>
</dbReference>
<evidence type="ECO:0000313" key="2">
    <source>
        <dbReference type="EMBL" id="MCJ7859488.1"/>
    </source>
</evidence>
<name>A0A9X1WJA8_9CORY</name>
<dbReference type="InterPro" id="IPR003959">
    <property type="entry name" value="ATPase_AAA_core"/>
</dbReference>
<dbReference type="InterPro" id="IPR038729">
    <property type="entry name" value="Rad50/SbcC_AAA"/>
</dbReference>
<reference evidence="2" key="1">
    <citation type="submission" date="2022-04" db="EMBL/GenBank/DDBJ databases">
        <title>Corynebacterium kalidii LD5P10.</title>
        <authorList>
            <person name="Sun J.Q."/>
        </authorList>
    </citation>
    <scope>NUCLEOTIDE SEQUENCE</scope>
    <source>
        <strain evidence="2">LD5P10</strain>
    </source>
</reference>
<dbReference type="Gene3D" id="3.40.50.300">
    <property type="entry name" value="P-loop containing nucleotide triphosphate hydrolases"/>
    <property type="match status" value="2"/>
</dbReference>
<comment type="caution">
    <text evidence="2">The sequence shown here is derived from an EMBL/GenBank/DDBJ whole genome shotgun (WGS) entry which is preliminary data.</text>
</comment>
<proteinExistence type="predicted"/>
<evidence type="ECO:0000259" key="1">
    <source>
        <dbReference type="SMART" id="SM00382"/>
    </source>
</evidence>
<dbReference type="GO" id="GO:0016887">
    <property type="term" value="F:ATP hydrolysis activity"/>
    <property type="evidence" value="ECO:0007669"/>
    <property type="project" value="InterPro"/>
</dbReference>
<dbReference type="InterPro" id="IPR051396">
    <property type="entry name" value="Bact_Antivir_Def_Nuclease"/>
</dbReference>
<feature type="domain" description="AAA+ ATPase" evidence="1">
    <location>
        <begin position="16"/>
        <end position="343"/>
    </location>
</feature>
<accession>A0A9X1WJA8</accession>
<dbReference type="InterPro" id="IPR003593">
    <property type="entry name" value="AAA+_ATPase"/>
</dbReference>
<dbReference type="Pfam" id="PF13476">
    <property type="entry name" value="AAA_23"/>
    <property type="match status" value="1"/>
</dbReference>
<organism evidence="2 3">
    <name type="scientific">Corynebacterium kalidii</name>
    <dbReference type="NCBI Taxonomy" id="2931982"/>
    <lineage>
        <taxon>Bacteria</taxon>
        <taxon>Bacillati</taxon>
        <taxon>Actinomycetota</taxon>
        <taxon>Actinomycetes</taxon>
        <taxon>Mycobacteriales</taxon>
        <taxon>Corynebacteriaceae</taxon>
        <taxon>Corynebacterium</taxon>
    </lineage>
</organism>
<dbReference type="InterPro" id="IPR027417">
    <property type="entry name" value="P-loop_NTPase"/>
</dbReference>
<dbReference type="SMART" id="SM00382">
    <property type="entry name" value="AAA"/>
    <property type="match status" value="1"/>
</dbReference>
<dbReference type="AlphaFoldDB" id="A0A9X1WJA8"/>
<dbReference type="GO" id="GO:0005524">
    <property type="term" value="F:ATP binding"/>
    <property type="evidence" value="ECO:0007669"/>
    <property type="project" value="InterPro"/>
</dbReference>
<gene>
    <name evidence="2" type="ORF">MUN33_12325</name>
</gene>
<dbReference type="PANTHER" id="PTHR43581">
    <property type="entry name" value="ATP/GTP PHOSPHATASE"/>
    <property type="match status" value="1"/>
</dbReference>
<dbReference type="SUPFAM" id="SSF52540">
    <property type="entry name" value="P-loop containing nucleoside triphosphate hydrolases"/>
    <property type="match status" value="1"/>
</dbReference>
<protein>
    <submittedName>
        <fullName evidence="2">AAA family ATPase</fullName>
    </submittedName>
</protein>
<dbReference type="RefSeq" id="WP_244805214.1">
    <property type="nucleotide sequence ID" value="NZ_JALIEA010000017.1"/>
</dbReference>
<keyword evidence="3" id="KW-1185">Reference proteome</keyword>
<evidence type="ECO:0000313" key="3">
    <source>
        <dbReference type="Proteomes" id="UP001139207"/>
    </source>
</evidence>
<dbReference type="PANTHER" id="PTHR43581:SF2">
    <property type="entry name" value="EXCINUCLEASE ATPASE SUBUNIT"/>
    <property type="match status" value="1"/>
</dbReference>
<dbReference type="GO" id="GO:0006302">
    <property type="term" value="P:double-strand break repair"/>
    <property type="evidence" value="ECO:0007669"/>
    <property type="project" value="InterPro"/>
</dbReference>